<feature type="region of interest" description="Disordered" evidence="6">
    <location>
        <begin position="70"/>
        <end position="93"/>
    </location>
</feature>
<protein>
    <recommendedName>
        <fullName evidence="7">HMA domain-containing protein</fullName>
    </recommendedName>
</protein>
<feature type="region of interest" description="Disordered" evidence="6">
    <location>
        <begin position="736"/>
        <end position="755"/>
    </location>
</feature>
<feature type="domain" description="HMA" evidence="7">
    <location>
        <begin position="434"/>
        <end position="501"/>
    </location>
</feature>
<dbReference type="Pfam" id="PF00403">
    <property type="entry name" value="HMA"/>
    <property type="match status" value="7"/>
</dbReference>
<feature type="compositionally biased region" description="Basic and acidic residues" evidence="6">
    <location>
        <begin position="71"/>
        <end position="93"/>
    </location>
</feature>
<dbReference type="AlphaFoldDB" id="A0A6N2N6T8"/>
<feature type="region of interest" description="Disordered" evidence="6">
    <location>
        <begin position="1034"/>
        <end position="1065"/>
    </location>
</feature>
<keyword evidence="4" id="KW-0636">Prenylation</keyword>
<feature type="domain" description="HMA" evidence="7">
    <location>
        <begin position="293"/>
        <end position="360"/>
    </location>
</feature>
<accession>A0A6N2N6T8</accession>
<dbReference type="InterPro" id="IPR051863">
    <property type="entry name" value="HIPP"/>
</dbReference>
<feature type="region of interest" description="Disordered" evidence="6">
    <location>
        <begin position="850"/>
        <end position="875"/>
    </location>
</feature>
<dbReference type="GO" id="GO:0046872">
    <property type="term" value="F:metal ion binding"/>
    <property type="evidence" value="ECO:0007669"/>
    <property type="project" value="UniProtKB-KW"/>
</dbReference>
<organism evidence="8">
    <name type="scientific">Salix viminalis</name>
    <name type="common">Common osier</name>
    <name type="synonym">Basket willow</name>
    <dbReference type="NCBI Taxonomy" id="40686"/>
    <lineage>
        <taxon>Eukaryota</taxon>
        <taxon>Viridiplantae</taxon>
        <taxon>Streptophyta</taxon>
        <taxon>Embryophyta</taxon>
        <taxon>Tracheophyta</taxon>
        <taxon>Spermatophyta</taxon>
        <taxon>Magnoliopsida</taxon>
        <taxon>eudicotyledons</taxon>
        <taxon>Gunneridae</taxon>
        <taxon>Pentapetalae</taxon>
        <taxon>rosids</taxon>
        <taxon>fabids</taxon>
        <taxon>Malpighiales</taxon>
        <taxon>Salicaceae</taxon>
        <taxon>Saliceae</taxon>
        <taxon>Salix</taxon>
    </lineage>
</organism>
<feature type="domain" description="HMA" evidence="7">
    <location>
        <begin position="899"/>
        <end position="965"/>
    </location>
</feature>
<feature type="compositionally biased region" description="Basic and acidic residues" evidence="6">
    <location>
        <begin position="738"/>
        <end position="753"/>
    </location>
</feature>
<keyword evidence="3" id="KW-0449">Lipoprotein</keyword>
<evidence type="ECO:0000259" key="7">
    <source>
        <dbReference type="PROSITE" id="PS50846"/>
    </source>
</evidence>
<proteinExistence type="inferred from homology"/>
<name>A0A6N2N6T8_SALVM</name>
<dbReference type="EMBL" id="CAADRP010002163">
    <property type="protein sequence ID" value="VFU62664.1"/>
    <property type="molecule type" value="Genomic_DNA"/>
</dbReference>
<feature type="domain" description="HMA" evidence="7">
    <location>
        <begin position="1"/>
        <end position="68"/>
    </location>
</feature>
<dbReference type="PANTHER" id="PTHR45811">
    <property type="entry name" value="COPPER TRANSPORT PROTEIN FAMILY-RELATED"/>
    <property type="match status" value="1"/>
</dbReference>
<dbReference type="InterPro" id="IPR036163">
    <property type="entry name" value="HMA_dom_sf"/>
</dbReference>
<dbReference type="Gene3D" id="3.30.70.100">
    <property type="match status" value="9"/>
</dbReference>
<evidence type="ECO:0000256" key="3">
    <source>
        <dbReference type="ARBA" id="ARBA00023288"/>
    </source>
</evidence>
<feature type="compositionally biased region" description="Basic and acidic residues" evidence="6">
    <location>
        <begin position="504"/>
        <end position="522"/>
    </location>
</feature>
<keyword evidence="2" id="KW-0479">Metal-binding</keyword>
<dbReference type="InterPro" id="IPR006121">
    <property type="entry name" value="HMA_dom"/>
</dbReference>
<evidence type="ECO:0000256" key="6">
    <source>
        <dbReference type="SAM" id="MobiDB-lite"/>
    </source>
</evidence>
<evidence type="ECO:0000256" key="2">
    <source>
        <dbReference type="ARBA" id="ARBA00022723"/>
    </source>
</evidence>
<evidence type="ECO:0000313" key="8">
    <source>
        <dbReference type="EMBL" id="VFU62664.1"/>
    </source>
</evidence>
<evidence type="ECO:0000256" key="5">
    <source>
        <dbReference type="ARBA" id="ARBA00024045"/>
    </source>
</evidence>
<feature type="region of interest" description="Disordered" evidence="6">
    <location>
        <begin position="503"/>
        <end position="522"/>
    </location>
</feature>
<feature type="compositionally biased region" description="Basic and acidic residues" evidence="6">
    <location>
        <begin position="851"/>
        <end position="871"/>
    </location>
</feature>
<feature type="compositionally biased region" description="Basic and acidic residues" evidence="6">
    <location>
        <begin position="1034"/>
        <end position="1061"/>
    </location>
</feature>
<dbReference type="PROSITE" id="PS50846">
    <property type="entry name" value="HMA_2"/>
    <property type="match status" value="8"/>
</dbReference>
<evidence type="ECO:0000256" key="1">
    <source>
        <dbReference type="ARBA" id="ARBA00022481"/>
    </source>
</evidence>
<feature type="compositionally biased region" description="Basic and acidic residues" evidence="6">
    <location>
        <begin position="363"/>
        <end position="382"/>
    </location>
</feature>
<evidence type="ECO:0000256" key="4">
    <source>
        <dbReference type="ARBA" id="ARBA00023289"/>
    </source>
</evidence>
<comment type="similarity">
    <text evidence="5">Belongs to the HIPP family.</text>
</comment>
<dbReference type="SUPFAM" id="SSF55008">
    <property type="entry name" value="HMA, heavy metal-associated domain"/>
    <property type="match status" value="4"/>
</dbReference>
<dbReference type="PANTHER" id="PTHR45811:SF50">
    <property type="entry name" value="HEAVY METAL-ASSOCIATED ISOPRENYLATED PLANT PROTEIN 12-RELATED"/>
    <property type="match status" value="1"/>
</dbReference>
<keyword evidence="1" id="KW-0488">Methylation</keyword>
<reference evidence="8" key="1">
    <citation type="submission" date="2019-03" db="EMBL/GenBank/DDBJ databases">
        <authorList>
            <person name="Mank J."/>
            <person name="Almeida P."/>
        </authorList>
    </citation>
    <scope>NUCLEOTIDE SEQUENCE</scope>
    <source>
        <strain evidence="8">78183</strain>
    </source>
</reference>
<gene>
    <name evidence="8" type="ORF">SVIM_LOCUS474301</name>
</gene>
<feature type="domain" description="HMA" evidence="7">
    <location>
        <begin position="553"/>
        <end position="620"/>
    </location>
</feature>
<feature type="domain" description="HMA" evidence="7">
    <location>
        <begin position="127"/>
        <end position="194"/>
    </location>
</feature>
<feature type="domain" description="HMA" evidence="7">
    <location>
        <begin position="668"/>
        <end position="734"/>
    </location>
</feature>
<feature type="domain" description="HMA" evidence="7">
    <location>
        <begin position="781"/>
        <end position="847"/>
    </location>
</feature>
<sequence>MMKAVLKLDLHDDKAKKKAMQRVTGLPGVDSISMDMKDKKLTVVGDIDAVVIVAKLRKLCHTDIISVGPAKEPEKKKEEPKKEEPKKVEADKKDKDPVAEWVKAYQASNPYLTTHYHVRSVEEDPNACKAVLKLDLHDDKAKTKAMQRVTGLPGVDSISMDMKDKKLTVVGDIDAVVIVAKLRKLCHTDIISVGPAKEPEKKKEEPKKAEADNKVKDPVAEWVKAYQASNPYLTTHYHVRSVEEDPNGCKAVLKLDLHDEKSRKKAMKTVSSLPVAVFHLQFSLIRSLEAIKMMKAVLKLDLHDHKAKTKAMQRVTGLPGVDSISMDMKDKKLTVVGDIDAVVIVAKVRKLCHTDIISVGPAKEPEKKKEEPKKAEADKKDKDPVAEWVKAYQASYPYLTTHYHVRSVEEDPNACKAVLKLDLHDDKAKTKAMQRKAVLKLDLHDDKAKTKAMQRVTGLPGVDSISMDMKDKKLTVVGDIDAVVIVAKLRKLCHTDIISVGPAKEPEKKKEEPKKPEADNKDPVAEWVKAYQASYPYLTTHYHVRSVEEDPNACKAVLKLHLHDEKAKKKAMKTVSSLPGVDSISMDMKDQKLTVIGDIDPVHIVAKLRKMCCTEIVSVGPAKEPEKKKEEPKKPDPDVTECVKACKAYYPHMTSYYYVRSVEDDPNACKAVLKLDLHGDKAKKKALVTVSGFPGVESVSIEMKDKKLTVTGDIDPVPIVAKLRKLCHTEIITVGPAKEPEKKKEEPEKKDPAHPVANYLSYHPQMPQYYYCSRVEDNQNACKAVLKLDLHDDKAKKKALVTVSGFAGVESVSIEMKDKKLTVTGDIDPVHIVAKLRKLCHTEIITVGPAKEPEKKKEEPKKEEPKKKDPADPVANYLSYHPQMPQYYYVSRVEDNQDPCKAVLKLDLHDDKAKTKALVTASGFSGVESVSIEMKDKKLTVTGDIDPVHIVAKLRKLCHTEIITIAVLELDLHDGKAKRKAMKTVAGFSRVDSISIDMKDKKLTVTGDSIDLVKIVVKLRKLCRTEIITFGPAKEDEKKKDEPKKEEPKEQGDQKKKDPADHPVTNHPSYSYCYYYSPVDSQNACVIS</sequence>
<feature type="region of interest" description="Disordered" evidence="6">
    <location>
        <begin position="362"/>
        <end position="382"/>
    </location>
</feature>